<comment type="caution">
    <text evidence="5">The sequence shown here is derived from an EMBL/GenBank/DDBJ whole genome shotgun (WGS) entry which is preliminary data.</text>
</comment>
<dbReference type="InterPro" id="IPR011604">
    <property type="entry name" value="PDDEXK-like_dom_sf"/>
</dbReference>
<feature type="domain" description="Putative exodeoxyribonuclease 8 PDDEXK-like" evidence="4">
    <location>
        <begin position="23"/>
        <end position="254"/>
    </location>
</feature>
<evidence type="ECO:0000313" key="5">
    <source>
        <dbReference type="EMBL" id="GAX04112.1"/>
    </source>
</evidence>
<reference evidence="5 6" key="1">
    <citation type="submission" date="2015-11" db="EMBL/GenBank/DDBJ databases">
        <title>Draft genome sequences of new species of the genus Lactobacillus isolated from orchardgrass silage.</title>
        <authorList>
            <person name="Tohno M."/>
            <person name="Tanizawa Y."/>
            <person name="Arita M."/>
        </authorList>
    </citation>
    <scope>NUCLEOTIDE SEQUENCE [LARGE SCALE GENOMIC DNA]</scope>
    <source>
        <strain evidence="5 6">IWT140</strain>
    </source>
</reference>
<name>A0A1Z5IR95_9LACO</name>
<evidence type="ECO:0000256" key="3">
    <source>
        <dbReference type="ARBA" id="ARBA00022840"/>
    </source>
</evidence>
<keyword evidence="2" id="KW-0378">Hydrolase</keyword>
<evidence type="ECO:0000313" key="6">
    <source>
        <dbReference type="Proteomes" id="UP000198430"/>
    </source>
</evidence>
<dbReference type="GO" id="GO:0005524">
    <property type="term" value="F:ATP binding"/>
    <property type="evidence" value="ECO:0007669"/>
    <property type="project" value="UniProtKB-KW"/>
</dbReference>
<dbReference type="Gene3D" id="3.90.320.10">
    <property type="match status" value="1"/>
</dbReference>
<protein>
    <recommendedName>
        <fullName evidence="4">Putative exodeoxyribonuclease 8 PDDEXK-like domain-containing protein</fullName>
    </recommendedName>
</protein>
<evidence type="ECO:0000256" key="2">
    <source>
        <dbReference type="ARBA" id="ARBA00022806"/>
    </source>
</evidence>
<proteinExistence type="predicted"/>
<sequence>MPPKQALTYSNYYSNETDKQYLSATWFKKFMACEASALFELQNPTEIKSIPMLVGNYVHSYFESKEAHEKFIADHEKDIKTRSGTKRADFKKADRMIERLESTDLFNFIYNNPDNEKESIVTGELFGANWKGKIDSLNVEKGYFCDLKTTSRIDNTFWNPEERMRVPWFDEYGYGLQMAVYKKLLQLKYHKPFNCYIFAVDKTDIPAVDAFQVDQQRFEDGMAKIEEYQPRLLQVLAGETESRRCGHCDYCKETYQPTSFKSIDDIGSD</sequence>
<organism evidence="5 6">
    <name type="scientific">Secundilactobacillus pentosiphilus</name>
    <dbReference type="NCBI Taxonomy" id="1714682"/>
    <lineage>
        <taxon>Bacteria</taxon>
        <taxon>Bacillati</taxon>
        <taxon>Bacillota</taxon>
        <taxon>Bacilli</taxon>
        <taxon>Lactobacillales</taxon>
        <taxon>Lactobacillaceae</taxon>
        <taxon>Secundilactobacillus</taxon>
    </lineage>
</organism>
<keyword evidence="6" id="KW-1185">Reference proteome</keyword>
<dbReference type="AlphaFoldDB" id="A0A1Z5IR95"/>
<gene>
    <name evidence="5" type="ORF">IWT140_01749</name>
</gene>
<accession>A0A1Z5IR95</accession>
<evidence type="ECO:0000256" key="1">
    <source>
        <dbReference type="ARBA" id="ARBA00022741"/>
    </source>
</evidence>
<dbReference type="InterPro" id="IPR024432">
    <property type="entry name" value="Put_RecE_PDDEXK-like_dom"/>
</dbReference>
<keyword evidence="1" id="KW-0547">Nucleotide-binding</keyword>
<dbReference type="Pfam" id="PF12684">
    <property type="entry name" value="DUF3799"/>
    <property type="match status" value="1"/>
</dbReference>
<dbReference type="EMBL" id="BCMH01000012">
    <property type="protein sequence ID" value="GAX04112.1"/>
    <property type="molecule type" value="Genomic_DNA"/>
</dbReference>
<keyword evidence="3" id="KW-0067">ATP-binding</keyword>
<keyword evidence="2" id="KW-0347">Helicase</keyword>
<dbReference type="Proteomes" id="UP000198430">
    <property type="component" value="Unassembled WGS sequence"/>
</dbReference>
<evidence type="ECO:0000259" key="4">
    <source>
        <dbReference type="Pfam" id="PF12684"/>
    </source>
</evidence>
<dbReference type="GO" id="GO:0004386">
    <property type="term" value="F:helicase activity"/>
    <property type="evidence" value="ECO:0007669"/>
    <property type="project" value="UniProtKB-KW"/>
</dbReference>